<evidence type="ECO:0000256" key="1">
    <source>
        <dbReference type="ARBA" id="ARBA00022553"/>
    </source>
</evidence>
<dbReference type="NCBIfam" id="TIGR00254">
    <property type="entry name" value="GGDEF"/>
    <property type="match status" value="1"/>
</dbReference>
<dbReference type="Pfam" id="PF00990">
    <property type="entry name" value="GGDEF"/>
    <property type="match status" value="1"/>
</dbReference>
<dbReference type="CDD" id="cd01949">
    <property type="entry name" value="GGDEF"/>
    <property type="match status" value="1"/>
</dbReference>
<dbReference type="InterPro" id="IPR000160">
    <property type="entry name" value="GGDEF_dom"/>
</dbReference>
<name>A0ABY6DUE5_9NEIS</name>
<dbReference type="PANTHER" id="PTHR44591">
    <property type="entry name" value="STRESS RESPONSE REGULATOR PROTEIN 1"/>
    <property type="match status" value="1"/>
</dbReference>
<reference evidence="5" key="1">
    <citation type="submission" date="2022-10" db="EMBL/GenBank/DDBJ databases">
        <title>Chitiniphilus purpureus sp. nov., a novel chitin-degrading bacterium isolated from crawfish pond sediment.</title>
        <authorList>
            <person name="Li K."/>
        </authorList>
    </citation>
    <scope>NUCLEOTIDE SEQUENCE</scope>
    <source>
        <strain evidence="5">CD1</strain>
    </source>
</reference>
<dbReference type="Pfam" id="PF00072">
    <property type="entry name" value="Response_reg"/>
    <property type="match status" value="1"/>
</dbReference>
<dbReference type="SUPFAM" id="SSF52172">
    <property type="entry name" value="CheY-like"/>
    <property type="match status" value="1"/>
</dbReference>
<feature type="domain" description="GGDEF" evidence="4">
    <location>
        <begin position="180"/>
        <end position="312"/>
    </location>
</feature>
<dbReference type="PANTHER" id="PTHR44591:SF3">
    <property type="entry name" value="RESPONSE REGULATORY DOMAIN-CONTAINING PROTEIN"/>
    <property type="match status" value="1"/>
</dbReference>
<keyword evidence="6" id="KW-1185">Reference proteome</keyword>
<dbReference type="InterPro" id="IPR029787">
    <property type="entry name" value="Nucleotide_cyclase"/>
</dbReference>
<evidence type="ECO:0000313" key="6">
    <source>
        <dbReference type="Proteomes" id="UP001061302"/>
    </source>
</evidence>
<dbReference type="InterPro" id="IPR043128">
    <property type="entry name" value="Rev_trsase/Diguanyl_cyclase"/>
</dbReference>
<feature type="domain" description="Response regulatory" evidence="3">
    <location>
        <begin position="12"/>
        <end position="130"/>
    </location>
</feature>
<dbReference type="PROSITE" id="PS50110">
    <property type="entry name" value="RESPONSE_REGULATORY"/>
    <property type="match status" value="1"/>
</dbReference>
<gene>
    <name evidence="5" type="ORF">N8I74_06530</name>
</gene>
<accession>A0ABY6DUE5</accession>
<evidence type="ECO:0000259" key="3">
    <source>
        <dbReference type="PROSITE" id="PS50110"/>
    </source>
</evidence>
<evidence type="ECO:0000259" key="4">
    <source>
        <dbReference type="PROSITE" id="PS50887"/>
    </source>
</evidence>
<dbReference type="InterPro" id="IPR001789">
    <property type="entry name" value="Sig_transdc_resp-reg_receiver"/>
</dbReference>
<proteinExistence type="predicted"/>
<keyword evidence="1 2" id="KW-0597">Phosphoprotein</keyword>
<dbReference type="SMART" id="SM00267">
    <property type="entry name" value="GGDEF"/>
    <property type="match status" value="1"/>
</dbReference>
<protein>
    <submittedName>
        <fullName evidence="5">Response regulator</fullName>
    </submittedName>
</protein>
<dbReference type="InterPro" id="IPR011006">
    <property type="entry name" value="CheY-like_superfamily"/>
</dbReference>
<sequence>MPADNELAPLPRILVVDDSRIVRATVKKHLSDQFEVVEAADGEAGWRHLLADDAVQLLLSDLTMPELDGLGLLARLRSAGERRLRMLPVIIISGEEDEATRQHCVECGASDFVTKSTDRAEMLARVRANIERAASQHELETARTEAARSATHHAATGAGTSHLLMLQTEQALAFARRHHSEVTLVLIEIDHFQSLSDRLGGRVLEQMLGLLTKHLAAKLRREDTLAHVDEARFAVVSPGSTLTESRVLAERLRQAIAGARINFRGEQVQVTASLSVANSREDSIDDGEALIRIASDRLYAEPGENRVVAPESMPIAPAPTLPEALLMLHKGMHQELRPHLPGLMAALAPLITFANDELHLGWALESLPRQH</sequence>
<dbReference type="Proteomes" id="UP001061302">
    <property type="component" value="Chromosome"/>
</dbReference>
<dbReference type="Gene3D" id="3.40.50.2300">
    <property type="match status" value="1"/>
</dbReference>
<dbReference type="RefSeq" id="WP_263126055.1">
    <property type="nucleotide sequence ID" value="NZ_CP106753.1"/>
</dbReference>
<dbReference type="CDD" id="cd00156">
    <property type="entry name" value="REC"/>
    <property type="match status" value="1"/>
</dbReference>
<dbReference type="Gene3D" id="3.30.70.270">
    <property type="match status" value="1"/>
</dbReference>
<evidence type="ECO:0000256" key="2">
    <source>
        <dbReference type="PROSITE-ProRule" id="PRU00169"/>
    </source>
</evidence>
<dbReference type="InterPro" id="IPR050595">
    <property type="entry name" value="Bact_response_regulator"/>
</dbReference>
<dbReference type="SMART" id="SM00448">
    <property type="entry name" value="REC"/>
    <property type="match status" value="1"/>
</dbReference>
<feature type="modified residue" description="4-aspartylphosphate" evidence="2">
    <location>
        <position position="61"/>
    </location>
</feature>
<dbReference type="EMBL" id="CP106753">
    <property type="protein sequence ID" value="UXY16671.1"/>
    <property type="molecule type" value="Genomic_DNA"/>
</dbReference>
<evidence type="ECO:0000313" key="5">
    <source>
        <dbReference type="EMBL" id="UXY16671.1"/>
    </source>
</evidence>
<organism evidence="5 6">
    <name type="scientific">Chitiniphilus purpureus</name>
    <dbReference type="NCBI Taxonomy" id="2981137"/>
    <lineage>
        <taxon>Bacteria</taxon>
        <taxon>Pseudomonadati</taxon>
        <taxon>Pseudomonadota</taxon>
        <taxon>Betaproteobacteria</taxon>
        <taxon>Neisseriales</taxon>
        <taxon>Chitinibacteraceae</taxon>
        <taxon>Chitiniphilus</taxon>
    </lineage>
</organism>
<dbReference type="SUPFAM" id="SSF55073">
    <property type="entry name" value="Nucleotide cyclase"/>
    <property type="match status" value="1"/>
</dbReference>
<dbReference type="PROSITE" id="PS50887">
    <property type="entry name" value="GGDEF"/>
    <property type="match status" value="1"/>
</dbReference>